<dbReference type="InterPro" id="IPR036890">
    <property type="entry name" value="HATPase_C_sf"/>
</dbReference>
<sequence length="170" mass="19200">MLYTKLENNFQETPFVALDLNQVTKQVIGDTYEVIEDHAIDLEIALADKALVMQGNKEQIYRLLENLLLNACYHNEKGSKVSISSKEDKKTIYLWVSGNGKKLEASSLDEITKPFYKNDKARTAKANSNFGLGLAIVKTIEEQHQGIVELINMPAPYTKAFKVSFPKNYP</sequence>
<evidence type="ECO:0000256" key="6">
    <source>
        <dbReference type="ARBA" id="ARBA00022777"/>
    </source>
</evidence>
<keyword evidence="5" id="KW-0808">Transferase</keyword>
<organism evidence="9 10">
    <name type="scientific">Streptococcus uberis</name>
    <dbReference type="NCBI Taxonomy" id="1349"/>
    <lineage>
        <taxon>Bacteria</taxon>
        <taxon>Bacillati</taxon>
        <taxon>Bacillota</taxon>
        <taxon>Bacilli</taxon>
        <taxon>Lactobacillales</taxon>
        <taxon>Streptococcaceae</taxon>
        <taxon>Streptococcus</taxon>
    </lineage>
</organism>
<protein>
    <recommendedName>
        <fullName evidence="3">histidine kinase</fullName>
        <ecNumber evidence="3">2.7.13.3</ecNumber>
    </recommendedName>
</protein>
<evidence type="ECO:0000256" key="7">
    <source>
        <dbReference type="ARBA" id="ARBA00023012"/>
    </source>
</evidence>
<comment type="subcellular location">
    <subcellularLocation>
        <location evidence="2">Membrane</location>
    </subcellularLocation>
</comment>
<dbReference type="InterPro" id="IPR003594">
    <property type="entry name" value="HATPase_dom"/>
</dbReference>
<dbReference type="SMART" id="SM00387">
    <property type="entry name" value="HATPase_c"/>
    <property type="match status" value="1"/>
</dbReference>
<dbReference type="Pfam" id="PF02518">
    <property type="entry name" value="HATPase_c"/>
    <property type="match status" value="1"/>
</dbReference>
<dbReference type="RefSeq" id="WP_154617352.1">
    <property type="nucleotide sequence ID" value="NZ_BAABQA010000002.1"/>
</dbReference>
<gene>
    <name evidence="9" type="ORF">GKS16_03890</name>
</gene>
<dbReference type="InterPro" id="IPR005467">
    <property type="entry name" value="His_kinase_dom"/>
</dbReference>
<dbReference type="GO" id="GO:0005886">
    <property type="term" value="C:plasma membrane"/>
    <property type="evidence" value="ECO:0007669"/>
    <property type="project" value="TreeGrafter"/>
</dbReference>
<comment type="caution">
    <text evidence="9">The sequence shown here is derived from an EMBL/GenBank/DDBJ whole genome shotgun (WGS) entry which is preliminary data.</text>
</comment>
<accession>A0A6L6G9I0</accession>
<proteinExistence type="predicted"/>
<dbReference type="EC" id="2.7.13.3" evidence="3"/>
<dbReference type="EMBL" id="WLXI01000036">
    <property type="protein sequence ID" value="MTD01416.1"/>
    <property type="molecule type" value="Genomic_DNA"/>
</dbReference>
<dbReference type="SUPFAM" id="SSF55874">
    <property type="entry name" value="ATPase domain of HSP90 chaperone/DNA topoisomerase II/histidine kinase"/>
    <property type="match status" value="1"/>
</dbReference>
<dbReference type="PANTHER" id="PTHR45453">
    <property type="entry name" value="PHOSPHATE REGULON SENSOR PROTEIN PHOR"/>
    <property type="match status" value="1"/>
</dbReference>
<dbReference type="GO" id="GO:0016036">
    <property type="term" value="P:cellular response to phosphate starvation"/>
    <property type="evidence" value="ECO:0007669"/>
    <property type="project" value="TreeGrafter"/>
</dbReference>
<dbReference type="GO" id="GO:0000155">
    <property type="term" value="F:phosphorelay sensor kinase activity"/>
    <property type="evidence" value="ECO:0007669"/>
    <property type="project" value="TreeGrafter"/>
</dbReference>
<dbReference type="PANTHER" id="PTHR45453:SF1">
    <property type="entry name" value="PHOSPHATE REGULON SENSOR PROTEIN PHOR"/>
    <property type="match status" value="1"/>
</dbReference>
<dbReference type="GO" id="GO:0004721">
    <property type="term" value="F:phosphoprotein phosphatase activity"/>
    <property type="evidence" value="ECO:0007669"/>
    <property type="project" value="TreeGrafter"/>
</dbReference>
<evidence type="ECO:0000256" key="4">
    <source>
        <dbReference type="ARBA" id="ARBA00022553"/>
    </source>
</evidence>
<evidence type="ECO:0000256" key="2">
    <source>
        <dbReference type="ARBA" id="ARBA00004370"/>
    </source>
</evidence>
<keyword evidence="6" id="KW-0418">Kinase</keyword>
<evidence type="ECO:0000256" key="1">
    <source>
        <dbReference type="ARBA" id="ARBA00000085"/>
    </source>
</evidence>
<reference evidence="9 10" key="1">
    <citation type="submission" date="2019-11" db="EMBL/GenBank/DDBJ databases">
        <title>Streptococcus uberis isolated from clinical mastitis cases on a southeastern Queensland dairy.</title>
        <authorList>
            <person name="Workentine M.L."/>
            <person name="Price R."/>
            <person name="Olchowy T."/>
        </authorList>
    </citation>
    <scope>NUCLEOTIDE SEQUENCE [LARGE SCALE GENOMIC DNA]</scope>
    <source>
        <strain evidence="9 10">OLC4459-A17</strain>
    </source>
</reference>
<evidence type="ECO:0000259" key="8">
    <source>
        <dbReference type="PROSITE" id="PS50109"/>
    </source>
</evidence>
<dbReference type="InterPro" id="IPR050351">
    <property type="entry name" value="BphY/WalK/GraS-like"/>
</dbReference>
<dbReference type="Proteomes" id="UP000483839">
    <property type="component" value="Unassembled WGS sequence"/>
</dbReference>
<dbReference type="Gene3D" id="3.30.565.10">
    <property type="entry name" value="Histidine kinase-like ATPase, C-terminal domain"/>
    <property type="match status" value="1"/>
</dbReference>
<evidence type="ECO:0000256" key="5">
    <source>
        <dbReference type="ARBA" id="ARBA00022679"/>
    </source>
</evidence>
<dbReference type="AlphaFoldDB" id="A0A6L6G9I0"/>
<evidence type="ECO:0000313" key="10">
    <source>
        <dbReference type="Proteomes" id="UP000483839"/>
    </source>
</evidence>
<feature type="domain" description="Histidine kinase" evidence="8">
    <location>
        <begin position="1"/>
        <end position="169"/>
    </location>
</feature>
<evidence type="ECO:0000256" key="3">
    <source>
        <dbReference type="ARBA" id="ARBA00012438"/>
    </source>
</evidence>
<keyword evidence="7" id="KW-0902">Two-component regulatory system</keyword>
<dbReference type="PROSITE" id="PS50109">
    <property type="entry name" value="HIS_KIN"/>
    <property type="match status" value="1"/>
</dbReference>
<comment type="catalytic activity">
    <reaction evidence="1">
        <text>ATP + protein L-histidine = ADP + protein N-phospho-L-histidine.</text>
        <dbReference type="EC" id="2.7.13.3"/>
    </reaction>
</comment>
<keyword evidence="4" id="KW-0597">Phosphoprotein</keyword>
<name>A0A6L6G9I0_STRUB</name>
<evidence type="ECO:0000313" key="9">
    <source>
        <dbReference type="EMBL" id="MTD01416.1"/>
    </source>
</evidence>